<evidence type="ECO:0000313" key="2">
    <source>
        <dbReference type="EMBL" id="KAJ4922118.1"/>
    </source>
</evidence>
<reference evidence="2" key="1">
    <citation type="submission" date="2022-11" db="EMBL/GenBank/DDBJ databases">
        <title>Chromosome-level genome of Pogonophryne albipinna.</title>
        <authorList>
            <person name="Jo E."/>
        </authorList>
    </citation>
    <scope>NUCLEOTIDE SEQUENCE</scope>
    <source>
        <strain evidence="2">SGF0006</strain>
        <tissue evidence="2">Muscle</tissue>
    </source>
</reference>
<feature type="region of interest" description="Disordered" evidence="1">
    <location>
        <begin position="52"/>
        <end position="77"/>
    </location>
</feature>
<evidence type="ECO:0000256" key="1">
    <source>
        <dbReference type="SAM" id="MobiDB-lite"/>
    </source>
</evidence>
<accession>A0AAD6AC29</accession>
<sequence>MHASMRPKITGHVPGPPETNISKFQNSVHLSYVQSSLPGKGVIEPGLTSDLECPFLGQSQPDPHPSPGVKVPKRKRSQCRDPSLIYGSGNLPPKGVFISVNAEEANPFYTLAIQ</sequence>
<dbReference type="Proteomes" id="UP001219934">
    <property type="component" value="Unassembled WGS sequence"/>
</dbReference>
<proteinExistence type="predicted"/>
<feature type="non-terminal residue" evidence="2">
    <location>
        <position position="1"/>
    </location>
</feature>
<keyword evidence="3" id="KW-1185">Reference proteome</keyword>
<comment type="caution">
    <text evidence="2">The sequence shown here is derived from an EMBL/GenBank/DDBJ whole genome shotgun (WGS) entry which is preliminary data.</text>
</comment>
<feature type="region of interest" description="Disordered" evidence="1">
    <location>
        <begin position="1"/>
        <end position="21"/>
    </location>
</feature>
<protein>
    <submittedName>
        <fullName evidence="2">Uncharacterized protein</fullName>
    </submittedName>
</protein>
<evidence type="ECO:0000313" key="3">
    <source>
        <dbReference type="Proteomes" id="UP001219934"/>
    </source>
</evidence>
<gene>
    <name evidence="2" type="ORF">JOQ06_012477</name>
</gene>
<dbReference type="AlphaFoldDB" id="A0AAD6AC29"/>
<organism evidence="2 3">
    <name type="scientific">Pogonophryne albipinna</name>
    <dbReference type="NCBI Taxonomy" id="1090488"/>
    <lineage>
        <taxon>Eukaryota</taxon>
        <taxon>Metazoa</taxon>
        <taxon>Chordata</taxon>
        <taxon>Craniata</taxon>
        <taxon>Vertebrata</taxon>
        <taxon>Euteleostomi</taxon>
        <taxon>Actinopterygii</taxon>
        <taxon>Neopterygii</taxon>
        <taxon>Teleostei</taxon>
        <taxon>Neoteleostei</taxon>
        <taxon>Acanthomorphata</taxon>
        <taxon>Eupercaria</taxon>
        <taxon>Perciformes</taxon>
        <taxon>Notothenioidei</taxon>
        <taxon>Pogonophryne</taxon>
    </lineage>
</organism>
<name>A0AAD6AC29_9TELE</name>
<dbReference type="EMBL" id="JAPTMU010000085">
    <property type="protein sequence ID" value="KAJ4922118.1"/>
    <property type="molecule type" value="Genomic_DNA"/>
</dbReference>